<feature type="transmembrane region" description="Helical" evidence="1">
    <location>
        <begin position="157"/>
        <end position="181"/>
    </location>
</feature>
<keyword evidence="3" id="KW-1185">Reference proteome</keyword>
<comment type="caution">
    <text evidence="2">The sequence shown here is derived from an EMBL/GenBank/DDBJ whole genome shotgun (WGS) entry which is preliminary data.</text>
</comment>
<evidence type="ECO:0000313" key="3">
    <source>
        <dbReference type="Proteomes" id="UP001241072"/>
    </source>
</evidence>
<evidence type="ECO:0008006" key="4">
    <source>
        <dbReference type="Google" id="ProtNLM"/>
    </source>
</evidence>
<feature type="transmembrane region" description="Helical" evidence="1">
    <location>
        <begin position="64"/>
        <end position="81"/>
    </location>
</feature>
<feature type="transmembrane region" description="Helical" evidence="1">
    <location>
        <begin position="28"/>
        <end position="52"/>
    </location>
</feature>
<feature type="transmembrane region" description="Helical" evidence="1">
    <location>
        <begin position="87"/>
        <end position="108"/>
    </location>
</feature>
<dbReference type="EMBL" id="JAUQUB010000003">
    <property type="protein sequence ID" value="MDO7883150.1"/>
    <property type="molecule type" value="Genomic_DNA"/>
</dbReference>
<reference evidence="2 3" key="1">
    <citation type="submission" date="2023-07" db="EMBL/GenBank/DDBJ databases">
        <title>Protaetiibacter sp. nov WY-16 isolated from soil.</title>
        <authorList>
            <person name="Liu B."/>
            <person name="Wan Y."/>
        </authorList>
    </citation>
    <scope>NUCLEOTIDE SEQUENCE [LARGE SCALE GENOMIC DNA]</scope>
    <source>
        <strain evidence="2 3">WY-16</strain>
    </source>
</reference>
<name>A0ABT9BUR1_9MICO</name>
<keyword evidence="1" id="KW-0812">Transmembrane</keyword>
<evidence type="ECO:0000313" key="2">
    <source>
        <dbReference type="EMBL" id="MDO7883150.1"/>
    </source>
</evidence>
<evidence type="ECO:0000256" key="1">
    <source>
        <dbReference type="SAM" id="Phobius"/>
    </source>
</evidence>
<dbReference type="InterPro" id="IPR005325">
    <property type="entry name" value="DUF308_memb"/>
</dbReference>
<protein>
    <recommendedName>
        <fullName evidence="4">Acyl-CoA synthetase</fullName>
    </recommendedName>
</protein>
<dbReference type="Pfam" id="PF03729">
    <property type="entry name" value="DUF308"/>
    <property type="match status" value="1"/>
</dbReference>
<dbReference type="RefSeq" id="WP_305003580.1">
    <property type="nucleotide sequence ID" value="NZ_JAUQUB010000003.1"/>
</dbReference>
<accession>A0ABT9BUR1</accession>
<proteinExistence type="predicted"/>
<feature type="transmembrane region" description="Helical" evidence="1">
    <location>
        <begin position="120"/>
        <end position="137"/>
    </location>
</feature>
<gene>
    <name evidence="2" type="ORF">Q5716_13005</name>
</gene>
<keyword evidence="1" id="KW-1133">Transmembrane helix</keyword>
<sequence>MSSWIALLLRAVPAVALAVVVTFSADHSAPLGLLTFGIFGAASGAVITAFALRSAAGLERTLQLAQGILTAAAGIATLAVVSGGLPYLVFIVSGWAVLSGFIELYLGIRTRRTSPISRDRIFVGALTVLLAVVLLVIPPDFSQPFTGPDDVERELTASVIVVGLLGAYWAILGVFLIIAALSQKWADAPAPATPASDAVTTPAPEPKA</sequence>
<organism evidence="2 3">
    <name type="scientific">Antiquaquibacter soli</name>
    <dbReference type="NCBI Taxonomy" id="3064523"/>
    <lineage>
        <taxon>Bacteria</taxon>
        <taxon>Bacillati</taxon>
        <taxon>Actinomycetota</taxon>
        <taxon>Actinomycetes</taxon>
        <taxon>Micrococcales</taxon>
        <taxon>Microbacteriaceae</taxon>
        <taxon>Antiquaquibacter</taxon>
    </lineage>
</organism>
<keyword evidence="1" id="KW-0472">Membrane</keyword>
<dbReference type="Proteomes" id="UP001241072">
    <property type="component" value="Unassembled WGS sequence"/>
</dbReference>